<dbReference type="GeneID" id="5009944"/>
<dbReference type="OrthoDB" id="297752at2759"/>
<proteinExistence type="predicted"/>
<dbReference type="EMBL" id="CT867988">
    <property type="protein sequence ID" value="CAK56762.1"/>
    <property type="molecule type" value="Genomic_DNA"/>
</dbReference>
<keyword evidence="3" id="KW-1185">Reference proteome</keyword>
<sequence length="91" mass="10479">MNKYQSFSNPAYEPIQTPATTKYDTVFSPLVQNTNSNENINQLKQESNQNNPIRKSAQFGSEVRHSARSSLSEKELRDIVKHKRYVACNIF</sequence>
<accession>A0BDZ5</accession>
<evidence type="ECO:0000313" key="3">
    <source>
        <dbReference type="Proteomes" id="UP000000600"/>
    </source>
</evidence>
<dbReference type="OMA" id="AYEPIQT"/>
<dbReference type="HOGENOM" id="CLU_2431717_0_0_1"/>
<feature type="region of interest" description="Disordered" evidence="1">
    <location>
        <begin position="43"/>
        <end position="67"/>
    </location>
</feature>
<organism evidence="2 3">
    <name type="scientific">Paramecium tetraurelia</name>
    <dbReference type="NCBI Taxonomy" id="5888"/>
    <lineage>
        <taxon>Eukaryota</taxon>
        <taxon>Sar</taxon>
        <taxon>Alveolata</taxon>
        <taxon>Ciliophora</taxon>
        <taxon>Intramacronucleata</taxon>
        <taxon>Oligohymenophorea</taxon>
        <taxon>Peniculida</taxon>
        <taxon>Parameciidae</taxon>
        <taxon>Paramecium</taxon>
    </lineage>
</organism>
<reference evidence="2 3" key="1">
    <citation type="journal article" date="2006" name="Nature">
        <title>Global trends of whole-genome duplications revealed by the ciliate Paramecium tetraurelia.</title>
        <authorList>
            <consortium name="Genoscope"/>
            <person name="Aury J.-M."/>
            <person name="Jaillon O."/>
            <person name="Duret L."/>
            <person name="Noel B."/>
            <person name="Jubin C."/>
            <person name="Porcel B.M."/>
            <person name="Segurens B."/>
            <person name="Daubin V."/>
            <person name="Anthouard V."/>
            <person name="Aiach N."/>
            <person name="Arnaiz O."/>
            <person name="Billaut A."/>
            <person name="Beisson J."/>
            <person name="Blanc I."/>
            <person name="Bouhouche K."/>
            <person name="Camara F."/>
            <person name="Duharcourt S."/>
            <person name="Guigo R."/>
            <person name="Gogendeau D."/>
            <person name="Katinka M."/>
            <person name="Keller A.-M."/>
            <person name="Kissmehl R."/>
            <person name="Klotz C."/>
            <person name="Koll F."/>
            <person name="Le Moue A."/>
            <person name="Lepere C."/>
            <person name="Malinsky S."/>
            <person name="Nowacki M."/>
            <person name="Nowak J.K."/>
            <person name="Plattner H."/>
            <person name="Poulain J."/>
            <person name="Ruiz F."/>
            <person name="Serrano V."/>
            <person name="Zagulski M."/>
            <person name="Dessen P."/>
            <person name="Betermier M."/>
            <person name="Weissenbach J."/>
            <person name="Scarpelli C."/>
            <person name="Schachter V."/>
            <person name="Sperling L."/>
            <person name="Meyer E."/>
            <person name="Cohen J."/>
            <person name="Wincker P."/>
        </authorList>
    </citation>
    <scope>NUCLEOTIDE SEQUENCE [LARGE SCALE GENOMIC DNA]</scope>
    <source>
        <strain evidence="2 3">Stock d4-2</strain>
    </source>
</reference>
<evidence type="ECO:0000256" key="1">
    <source>
        <dbReference type="SAM" id="MobiDB-lite"/>
    </source>
</evidence>
<protein>
    <submittedName>
        <fullName evidence="2">Uncharacterized protein</fullName>
    </submittedName>
</protein>
<feature type="compositionally biased region" description="Polar residues" evidence="1">
    <location>
        <begin position="43"/>
        <end position="53"/>
    </location>
</feature>
<dbReference type="Proteomes" id="UP000000600">
    <property type="component" value="Unassembled WGS sequence"/>
</dbReference>
<gene>
    <name evidence="2" type="ORF">GSPATT00027793001</name>
</gene>
<dbReference type="RefSeq" id="XP_001424160.1">
    <property type="nucleotide sequence ID" value="XM_001424123.1"/>
</dbReference>
<dbReference type="KEGG" id="ptm:GSPATT00027793001"/>
<dbReference type="InParanoid" id="A0BDZ5"/>
<name>A0BDZ5_PARTE</name>
<dbReference type="AlphaFoldDB" id="A0BDZ5"/>
<evidence type="ECO:0000313" key="2">
    <source>
        <dbReference type="EMBL" id="CAK56762.1"/>
    </source>
</evidence>